<accession>A0A4P9US85</accession>
<name>A0A4P9US85_METBY</name>
<sequence>MVPASTAIILKKIAPPSVFALAFRHSPGLHSQGFLQMNQLAAFNGLGFKPRSSLFSLALSLTASHQRTNDYNLLGFRAVPIRPRFHLLINARPAFGFGHDSNAGLSVAYNLYPFRDFV</sequence>
<evidence type="ECO:0000313" key="1">
    <source>
        <dbReference type="EMBL" id="QCW84378.1"/>
    </source>
</evidence>
<evidence type="ECO:0000313" key="2">
    <source>
        <dbReference type="Proteomes" id="UP000305881"/>
    </source>
</evidence>
<proteinExistence type="predicted"/>
<reference evidence="2" key="1">
    <citation type="journal article" date="2019" name="J. Bacteriol.">
        <title>A Mutagenic Screen Identifies a TonB-Dependent Receptor Required for the Lanthanide Metal Switch in the Type I Methanotroph 'Methylotuvimicrobium buryatense' 5GB1C.</title>
        <authorList>
            <person name="Groom J.D."/>
            <person name="Ford S.M."/>
            <person name="Pesesky M.W."/>
            <person name="Lidstrom M.E."/>
        </authorList>
    </citation>
    <scope>NUCLEOTIDE SEQUENCE [LARGE SCALE GENOMIC DNA]</scope>
    <source>
        <strain evidence="2">5GB1C</strain>
    </source>
</reference>
<dbReference type="RefSeq" id="WP_138767251.1">
    <property type="nucleotide sequence ID" value="NZ_CP035467.1"/>
</dbReference>
<organism evidence="1 2">
    <name type="scientific">Methylotuvimicrobium buryatense</name>
    <name type="common">Methylomicrobium buryatense</name>
    <dbReference type="NCBI Taxonomy" id="95641"/>
    <lineage>
        <taxon>Bacteria</taxon>
        <taxon>Pseudomonadati</taxon>
        <taxon>Pseudomonadota</taxon>
        <taxon>Gammaproteobacteria</taxon>
        <taxon>Methylococcales</taxon>
        <taxon>Methylococcaceae</taxon>
        <taxon>Methylotuvimicrobium</taxon>
    </lineage>
</organism>
<keyword evidence="2" id="KW-1185">Reference proteome</keyword>
<dbReference type="Proteomes" id="UP000305881">
    <property type="component" value="Chromosome"/>
</dbReference>
<protein>
    <submittedName>
        <fullName evidence="1">Uncharacterized protein</fullName>
    </submittedName>
</protein>
<dbReference type="KEGG" id="mbur:EQU24_20685"/>
<dbReference type="EMBL" id="CP035467">
    <property type="protein sequence ID" value="QCW84378.1"/>
    <property type="molecule type" value="Genomic_DNA"/>
</dbReference>
<gene>
    <name evidence="1" type="ORF">EQU24_20685</name>
</gene>
<dbReference type="AlphaFoldDB" id="A0A4P9US85"/>